<comment type="subcellular location">
    <subcellularLocation>
        <location evidence="1 15">Cell inner membrane</location>
        <topology evidence="1 15">Peripheral membrane protein</topology>
        <orientation evidence="1 15">Cytoplasmic side</orientation>
    </subcellularLocation>
</comment>
<accession>A0AB39CHJ9</accession>
<dbReference type="GO" id="GO:0005886">
    <property type="term" value="C:plasma membrane"/>
    <property type="evidence" value="ECO:0007669"/>
    <property type="project" value="UniProtKB-SubCell"/>
</dbReference>
<dbReference type="EMBL" id="CP158252">
    <property type="protein sequence ID" value="XDJ41378.1"/>
    <property type="molecule type" value="Genomic_DNA"/>
</dbReference>
<dbReference type="GO" id="GO:0005524">
    <property type="term" value="F:ATP binding"/>
    <property type="evidence" value="ECO:0007669"/>
    <property type="project" value="UniProtKB-UniRule"/>
</dbReference>
<comment type="catalytic activity">
    <reaction evidence="14 15">
        <text>an alpha-Kdo-(2-&gt;6)-lipid IVA + ATP = a 4-O-phospho-alpha-Kdo-(2-&gt;6)-lipid IVA + ADP + H(+)</text>
        <dbReference type="Rhea" id="RHEA:74271"/>
        <dbReference type="ChEBI" id="CHEBI:15378"/>
        <dbReference type="ChEBI" id="CHEBI:30616"/>
        <dbReference type="ChEBI" id="CHEBI:176428"/>
        <dbReference type="ChEBI" id="CHEBI:193140"/>
        <dbReference type="ChEBI" id="CHEBI:456216"/>
        <dbReference type="EC" id="2.7.1.166"/>
    </reaction>
</comment>
<evidence type="ECO:0000256" key="13">
    <source>
        <dbReference type="ARBA" id="ARBA00029511"/>
    </source>
</evidence>
<organism evidence="16">
    <name type="scientific">Castellaniella ginsengisoli</name>
    <dbReference type="NCBI Taxonomy" id="546114"/>
    <lineage>
        <taxon>Bacteria</taxon>
        <taxon>Pseudomonadati</taxon>
        <taxon>Pseudomonadota</taxon>
        <taxon>Betaproteobacteria</taxon>
        <taxon>Burkholderiales</taxon>
        <taxon>Alcaligenaceae</taxon>
        <taxon>Castellaniella</taxon>
    </lineage>
</organism>
<evidence type="ECO:0000256" key="5">
    <source>
        <dbReference type="ARBA" id="ARBA00022475"/>
    </source>
</evidence>
<dbReference type="RefSeq" id="WP_368643164.1">
    <property type="nucleotide sequence ID" value="NZ_CP158252.1"/>
</dbReference>
<dbReference type="AlphaFoldDB" id="A0AB39CHJ9"/>
<evidence type="ECO:0000256" key="15">
    <source>
        <dbReference type="HAMAP-Rule" id="MF_00521"/>
    </source>
</evidence>
<keyword evidence="5 15" id="KW-1003">Cell membrane</keyword>
<evidence type="ECO:0000256" key="4">
    <source>
        <dbReference type="ARBA" id="ARBA00011988"/>
    </source>
</evidence>
<evidence type="ECO:0000256" key="10">
    <source>
        <dbReference type="ARBA" id="ARBA00022840"/>
    </source>
</evidence>
<comment type="pathway">
    <text evidence="2 15">Bacterial outer membrane biogenesis; LPS core biosynthesis.</text>
</comment>
<dbReference type="HAMAP" id="MF_00521">
    <property type="entry name" value="KDO_kinase"/>
    <property type="match status" value="1"/>
</dbReference>
<protein>
    <recommendedName>
        <fullName evidence="13 15">3-deoxy-D-manno-octulosonic acid kinase</fullName>
        <shortName evidence="15">Kdo kinase</shortName>
        <ecNumber evidence="4 15">2.7.1.166</ecNumber>
    </recommendedName>
</protein>
<keyword evidence="10 15" id="KW-0067">ATP-binding</keyword>
<feature type="active site" evidence="15">
    <location>
        <position position="170"/>
    </location>
</feature>
<evidence type="ECO:0000256" key="6">
    <source>
        <dbReference type="ARBA" id="ARBA00022519"/>
    </source>
</evidence>
<sequence length="234" mass="25897">MRNRIPPGWAEHRFPGGAFCVPARFSGRADPGWFDARRPDAIPVGEGGRQAAWFVEGDHGPAVLRHYRRGGLRARLGGRESYLWLGEPRVRAWAEARVLDHLRRAGLRVPEPLGAIYWRGGPSSFFYRNAILVARIAGAQALAGRLDQADPAAVARAIAAMHAAGVWHADLNAYNILFDADGQVWLIDFDRARLGVVSPEQAQKNRLRLRRSLVKVAGARGAQWWDALSRCLPS</sequence>
<evidence type="ECO:0000256" key="2">
    <source>
        <dbReference type="ARBA" id="ARBA00004713"/>
    </source>
</evidence>
<dbReference type="InterPro" id="IPR011009">
    <property type="entry name" value="Kinase-like_dom_sf"/>
</dbReference>
<keyword evidence="11 15" id="KW-0448">Lipopolysaccharide biosynthesis</keyword>
<proteinExistence type="inferred from homology"/>
<name>A0AB39CHJ9_9BURK</name>
<dbReference type="InterPro" id="IPR022826">
    <property type="entry name" value="KDO_kinase"/>
</dbReference>
<dbReference type="NCBIfam" id="NF002475">
    <property type="entry name" value="PRK01723.1"/>
    <property type="match status" value="1"/>
</dbReference>
<evidence type="ECO:0000256" key="11">
    <source>
        <dbReference type="ARBA" id="ARBA00022985"/>
    </source>
</evidence>
<evidence type="ECO:0000256" key="14">
    <source>
        <dbReference type="ARBA" id="ARBA00034417"/>
    </source>
</evidence>
<dbReference type="SUPFAM" id="SSF56112">
    <property type="entry name" value="Protein kinase-like (PK-like)"/>
    <property type="match status" value="1"/>
</dbReference>
<reference evidence="16" key="1">
    <citation type="submission" date="2024-05" db="EMBL/GenBank/DDBJ databases">
        <authorList>
            <person name="Luo Y.-C."/>
            <person name="Nicholds J."/>
            <person name="Mortimer T."/>
            <person name="Maboni G."/>
        </authorList>
    </citation>
    <scope>NUCLEOTIDE SEQUENCE</scope>
    <source>
        <strain evidence="16">153920</strain>
    </source>
</reference>
<dbReference type="GO" id="GO:0016773">
    <property type="term" value="F:phosphotransferase activity, alcohol group as acceptor"/>
    <property type="evidence" value="ECO:0007669"/>
    <property type="project" value="UniProtKB-UniRule"/>
</dbReference>
<comment type="function">
    <text evidence="15">Catalyzes the ATP-dependent phosphorylation of the 3-deoxy-D-manno-octulosonic acid (Kdo) residue in Kdo-lipid IV(A) at the 4-OH position.</text>
</comment>
<evidence type="ECO:0000256" key="3">
    <source>
        <dbReference type="ARBA" id="ARBA00010327"/>
    </source>
</evidence>
<evidence type="ECO:0000256" key="7">
    <source>
        <dbReference type="ARBA" id="ARBA00022679"/>
    </source>
</evidence>
<keyword evidence="7 15" id="KW-0808">Transferase</keyword>
<evidence type="ECO:0000256" key="1">
    <source>
        <dbReference type="ARBA" id="ARBA00004515"/>
    </source>
</evidence>
<keyword evidence="8 15" id="KW-0547">Nucleotide-binding</keyword>
<keyword evidence="12 15" id="KW-0472">Membrane</keyword>
<dbReference type="GO" id="GO:0009244">
    <property type="term" value="P:lipopolysaccharide core region biosynthetic process"/>
    <property type="evidence" value="ECO:0007669"/>
    <property type="project" value="UniProtKB-UniRule"/>
</dbReference>
<dbReference type="EC" id="2.7.1.166" evidence="4 15"/>
<dbReference type="Pfam" id="PF06293">
    <property type="entry name" value="Kdo"/>
    <property type="match status" value="1"/>
</dbReference>
<dbReference type="GO" id="GO:0016301">
    <property type="term" value="F:kinase activity"/>
    <property type="evidence" value="ECO:0007669"/>
    <property type="project" value="UniProtKB-KW"/>
</dbReference>
<keyword evidence="6 15" id="KW-0997">Cell inner membrane</keyword>
<gene>
    <name evidence="15" type="primary">kdkA</name>
    <name evidence="16" type="ORF">ABRY99_10555</name>
</gene>
<comment type="similarity">
    <text evidence="3 15">Belongs to the protein kinase superfamily. KdkA/RfaP family.</text>
</comment>
<dbReference type="Gene3D" id="1.10.510.10">
    <property type="entry name" value="Transferase(Phosphotransferase) domain 1"/>
    <property type="match status" value="1"/>
</dbReference>
<evidence type="ECO:0000256" key="9">
    <source>
        <dbReference type="ARBA" id="ARBA00022777"/>
    </source>
</evidence>
<evidence type="ECO:0000313" key="16">
    <source>
        <dbReference type="EMBL" id="XDJ41378.1"/>
    </source>
</evidence>
<keyword evidence="9 15" id="KW-0418">Kinase</keyword>
<evidence type="ECO:0000256" key="12">
    <source>
        <dbReference type="ARBA" id="ARBA00023136"/>
    </source>
</evidence>
<evidence type="ECO:0000256" key="8">
    <source>
        <dbReference type="ARBA" id="ARBA00022741"/>
    </source>
</evidence>